<dbReference type="EMBL" id="KY322437">
    <property type="protein sequence ID" value="AUF82608.1"/>
    <property type="molecule type" value="Genomic_DNA"/>
</dbReference>
<dbReference type="Proteomes" id="UP000244773">
    <property type="component" value="Segment"/>
</dbReference>
<dbReference type="CDD" id="cd13749">
    <property type="entry name" value="Zn-ribbon_TFIIS"/>
    <property type="match status" value="1"/>
</dbReference>
<accession>A0A2P0VNX4</accession>
<dbReference type="PROSITE" id="PS51133">
    <property type="entry name" value="ZF_TFIIS_2"/>
    <property type="match status" value="1"/>
</dbReference>
<evidence type="ECO:0000256" key="2">
    <source>
        <dbReference type="ARBA" id="ARBA00022771"/>
    </source>
</evidence>
<evidence type="ECO:0000256" key="1">
    <source>
        <dbReference type="ARBA" id="ARBA00022723"/>
    </source>
</evidence>
<dbReference type="SUPFAM" id="SSF57783">
    <property type="entry name" value="Zinc beta-ribbon"/>
    <property type="match status" value="1"/>
</dbReference>
<dbReference type="PROSITE" id="PS00466">
    <property type="entry name" value="ZF_TFIIS_1"/>
    <property type="match status" value="1"/>
</dbReference>
<dbReference type="GO" id="GO:0003899">
    <property type="term" value="F:DNA-directed RNA polymerase activity"/>
    <property type="evidence" value="ECO:0007669"/>
    <property type="project" value="InterPro"/>
</dbReference>
<evidence type="ECO:0000313" key="6">
    <source>
        <dbReference type="EMBL" id="AUF82608.1"/>
    </source>
</evidence>
<reference evidence="6" key="1">
    <citation type="journal article" date="2018" name="Virology">
        <title>A giant virus infecting green algae encodes key fermentation genes.</title>
        <authorList>
            <person name="Schvarcz C.R."/>
            <person name="Steward G.F."/>
        </authorList>
    </citation>
    <scope>NUCLEOTIDE SEQUENCE [LARGE SCALE GENOMIC DNA]</scope>
</reference>
<dbReference type="GO" id="GO:0003676">
    <property type="term" value="F:nucleic acid binding"/>
    <property type="evidence" value="ECO:0007669"/>
    <property type="project" value="InterPro"/>
</dbReference>
<feature type="domain" description="TFIIS-type" evidence="5">
    <location>
        <begin position="125"/>
        <end position="165"/>
    </location>
</feature>
<protein>
    <submittedName>
        <fullName evidence="6">Putative transcription elongation factor TFIIS</fullName>
    </submittedName>
</protein>
<dbReference type="GO" id="GO:0008270">
    <property type="term" value="F:zinc ion binding"/>
    <property type="evidence" value="ECO:0007669"/>
    <property type="project" value="UniProtKB-KW"/>
</dbReference>
<dbReference type="SMART" id="SM00440">
    <property type="entry name" value="ZnF_C2C2"/>
    <property type="match status" value="1"/>
</dbReference>
<evidence type="ECO:0000313" key="7">
    <source>
        <dbReference type="Proteomes" id="UP000244773"/>
    </source>
</evidence>
<keyword evidence="6" id="KW-0251">Elongation factor</keyword>
<dbReference type="Pfam" id="PF01096">
    <property type="entry name" value="Zn_ribbon_TFIIS"/>
    <property type="match status" value="1"/>
</dbReference>
<dbReference type="InterPro" id="IPR001222">
    <property type="entry name" value="Znf_TFIIS"/>
</dbReference>
<dbReference type="PANTHER" id="PTHR11239:SF12">
    <property type="entry name" value="DNA-DIRECTED RNA POLYMERASE III SUBUNIT RPC10"/>
    <property type="match status" value="1"/>
</dbReference>
<evidence type="ECO:0000259" key="5">
    <source>
        <dbReference type="PROSITE" id="PS51133"/>
    </source>
</evidence>
<evidence type="ECO:0000256" key="3">
    <source>
        <dbReference type="ARBA" id="ARBA00022833"/>
    </source>
</evidence>
<dbReference type="GO" id="GO:0006386">
    <property type="term" value="P:termination of RNA polymerase III transcription"/>
    <property type="evidence" value="ECO:0007669"/>
    <property type="project" value="TreeGrafter"/>
</dbReference>
<gene>
    <name evidence="6" type="ORF">TetV_526</name>
</gene>
<sequence length="168" mass="19598">MENNDTEIDFQHHAVRDDVKQKLEQVGLDVNLEKSIFNKTIQRCKFNTTSCCWSNPPFLQCYKSTALSVIQNADAIKPFLSNGMSASDIVHRHPYEIRPDIWKHLVDKKRERDAAYGAKPRANTSMYQCRKCKSRECHYYELQTRSGDEPMTIFITCLDCGNRWRMEG</sequence>
<keyword evidence="3" id="KW-0862">Zinc</keyword>
<dbReference type="PANTHER" id="PTHR11239">
    <property type="entry name" value="DNA-DIRECTED RNA POLYMERASE"/>
    <property type="match status" value="1"/>
</dbReference>
<keyword evidence="2 4" id="KW-0863">Zinc-finger</keyword>
<evidence type="ECO:0000256" key="4">
    <source>
        <dbReference type="PROSITE-ProRule" id="PRU00472"/>
    </source>
</evidence>
<dbReference type="InterPro" id="IPR012164">
    <property type="entry name" value="Rpa12/Rpb9/Rpc10/TFS"/>
</dbReference>
<keyword evidence="1" id="KW-0479">Metal-binding</keyword>
<dbReference type="Gene3D" id="2.20.25.10">
    <property type="match status" value="1"/>
</dbReference>
<keyword evidence="6" id="KW-0648">Protein biosynthesis</keyword>
<keyword evidence="7" id="KW-1185">Reference proteome</keyword>
<name>A0A2P0VNX4_9VIRU</name>
<proteinExistence type="predicted"/>
<organism evidence="6">
    <name type="scientific">Tetraselmis virus 1</name>
    <dbReference type="NCBI Taxonomy" id="2060617"/>
    <lineage>
        <taxon>Viruses</taxon>
        <taxon>Varidnaviria</taxon>
        <taxon>Bamfordvirae</taxon>
        <taxon>Nucleocytoviricota</taxon>
        <taxon>Megaviricetes</taxon>
        <taxon>Imitervirales</taxon>
        <taxon>Allomimiviridae</taxon>
        <taxon>Oceanusvirus</taxon>
        <taxon>Oceanusvirus kaneohense</taxon>
    </lineage>
</organism>